<protein>
    <submittedName>
        <fullName evidence="2">Uncharacterized protein</fullName>
    </submittedName>
</protein>
<comment type="caution">
    <text evidence="2">The sequence shown here is derived from an EMBL/GenBank/DDBJ whole genome shotgun (WGS) entry which is preliminary data.</text>
</comment>
<feature type="compositionally biased region" description="Basic and acidic residues" evidence="1">
    <location>
        <begin position="86"/>
        <end position="102"/>
    </location>
</feature>
<dbReference type="RefSeq" id="WP_344033227.1">
    <property type="nucleotide sequence ID" value="NZ_BAAABX010000093.1"/>
</dbReference>
<proteinExistence type="predicted"/>
<dbReference type="EMBL" id="BAAABX010000093">
    <property type="protein sequence ID" value="GAA0439287.1"/>
    <property type="molecule type" value="Genomic_DNA"/>
</dbReference>
<evidence type="ECO:0000313" key="3">
    <source>
        <dbReference type="Proteomes" id="UP001500879"/>
    </source>
</evidence>
<gene>
    <name evidence="2" type="ORF">GCM10010357_70900</name>
</gene>
<sequence length="108" mass="11483">MDDATTARRVITENDYEDACARVLVVAERSGGTVRARDVEELVTAALAGVGVLIPPPAPEPGTCTALFPDGDGYWVQCQEDPGHTGEYHVDGDYGWTDEHPDAVPAQG</sequence>
<reference evidence="3" key="1">
    <citation type="journal article" date="2019" name="Int. J. Syst. Evol. Microbiol.">
        <title>The Global Catalogue of Microorganisms (GCM) 10K type strain sequencing project: providing services to taxonomists for standard genome sequencing and annotation.</title>
        <authorList>
            <consortium name="The Broad Institute Genomics Platform"/>
            <consortium name="The Broad Institute Genome Sequencing Center for Infectious Disease"/>
            <person name="Wu L."/>
            <person name="Ma J."/>
        </authorList>
    </citation>
    <scope>NUCLEOTIDE SEQUENCE [LARGE SCALE GENOMIC DNA]</scope>
    <source>
        <strain evidence="3">JCM 4788</strain>
    </source>
</reference>
<accession>A0ABP3J690</accession>
<feature type="region of interest" description="Disordered" evidence="1">
    <location>
        <begin position="86"/>
        <end position="108"/>
    </location>
</feature>
<keyword evidence="3" id="KW-1185">Reference proteome</keyword>
<name>A0ABP3J690_9ACTN</name>
<evidence type="ECO:0000256" key="1">
    <source>
        <dbReference type="SAM" id="MobiDB-lite"/>
    </source>
</evidence>
<evidence type="ECO:0000313" key="2">
    <source>
        <dbReference type="EMBL" id="GAA0439287.1"/>
    </source>
</evidence>
<organism evidence="2 3">
    <name type="scientific">Streptomyces luteireticuli</name>
    <dbReference type="NCBI Taxonomy" id="173858"/>
    <lineage>
        <taxon>Bacteria</taxon>
        <taxon>Bacillati</taxon>
        <taxon>Actinomycetota</taxon>
        <taxon>Actinomycetes</taxon>
        <taxon>Kitasatosporales</taxon>
        <taxon>Streptomycetaceae</taxon>
        <taxon>Streptomyces</taxon>
    </lineage>
</organism>
<dbReference type="Proteomes" id="UP001500879">
    <property type="component" value="Unassembled WGS sequence"/>
</dbReference>